<dbReference type="SUPFAM" id="SSF56112">
    <property type="entry name" value="Protein kinase-like (PK-like)"/>
    <property type="match status" value="1"/>
</dbReference>
<dbReference type="OrthoDB" id="2352890at2"/>
<protein>
    <submittedName>
        <fullName evidence="2">Aminoglycoside phosphotransferase family protein</fullName>
    </submittedName>
</protein>
<keyword evidence="3" id="KW-1185">Reference proteome</keyword>
<comment type="caution">
    <text evidence="2">The sequence shown here is derived from an EMBL/GenBank/DDBJ whole genome shotgun (WGS) entry which is preliminary data.</text>
</comment>
<accession>A0A4Q5IWZ5</accession>
<reference evidence="2 3" key="1">
    <citation type="submission" date="2019-01" db="EMBL/GenBank/DDBJ databases">
        <title>Nocardioides guangzhouensis sp. nov., an actinobacterium isolated from soil.</title>
        <authorList>
            <person name="Fu Y."/>
            <person name="Cai Y."/>
            <person name="Lin Z."/>
            <person name="Chen P."/>
        </authorList>
    </citation>
    <scope>NUCLEOTIDE SEQUENCE [LARGE SCALE GENOMIC DNA]</scope>
    <source>
        <strain evidence="2 3">NBRC 105384</strain>
    </source>
</reference>
<evidence type="ECO:0000259" key="1">
    <source>
        <dbReference type="Pfam" id="PF01636"/>
    </source>
</evidence>
<dbReference type="Pfam" id="PF01636">
    <property type="entry name" value="APH"/>
    <property type="match status" value="1"/>
</dbReference>
<dbReference type="AlphaFoldDB" id="A0A4Q5IWZ5"/>
<evidence type="ECO:0000313" key="3">
    <source>
        <dbReference type="Proteomes" id="UP000291189"/>
    </source>
</evidence>
<dbReference type="InterPro" id="IPR011009">
    <property type="entry name" value="Kinase-like_dom_sf"/>
</dbReference>
<feature type="domain" description="Aminoglycoside phosphotransferase" evidence="1">
    <location>
        <begin position="83"/>
        <end position="228"/>
    </location>
</feature>
<organism evidence="2 3">
    <name type="scientific">Nocardioides iriomotensis</name>
    <dbReference type="NCBI Taxonomy" id="715784"/>
    <lineage>
        <taxon>Bacteria</taxon>
        <taxon>Bacillati</taxon>
        <taxon>Actinomycetota</taxon>
        <taxon>Actinomycetes</taxon>
        <taxon>Propionibacteriales</taxon>
        <taxon>Nocardioidaceae</taxon>
        <taxon>Nocardioides</taxon>
    </lineage>
</organism>
<dbReference type="Gene3D" id="3.90.1200.10">
    <property type="match status" value="1"/>
</dbReference>
<sequence length="306" mass="32713">MAPQQVVRLIPPAVRELLGSSPGEMRTTVVRYQPEASATLRLEVDGDGAPAVFAKHLADGTAPIASRHQALWSRSNLPPELRIAEPLAADPVREVLWTRGVPGRPVTEAVDPAQLPDATVSVGPMLAALHASAVPVRGRVDVDGLLAEAHSKATKLSRAHPAVGPAVNDLVAAATRRRAEAGPERLCTLHGDFHLAQLVWSEQGPVLVDLDSMTHGPPEVDLAEFLAELALRDLPRGIARGVASELLSSYSSASGTEIDAALLETCADVEFLNRCYRHLRRHSPGWQSDLAAALGRHAEMRSLLRP</sequence>
<dbReference type="InterPro" id="IPR002575">
    <property type="entry name" value="Aminoglycoside_PTrfase"/>
</dbReference>
<dbReference type="Proteomes" id="UP000291189">
    <property type="component" value="Unassembled WGS sequence"/>
</dbReference>
<dbReference type="EMBL" id="SDPU01000028">
    <property type="protein sequence ID" value="RYU10640.1"/>
    <property type="molecule type" value="Genomic_DNA"/>
</dbReference>
<gene>
    <name evidence="2" type="ORF">ETU37_15365</name>
</gene>
<name>A0A4Q5IWZ5_9ACTN</name>
<dbReference type="GO" id="GO:0016740">
    <property type="term" value="F:transferase activity"/>
    <property type="evidence" value="ECO:0007669"/>
    <property type="project" value="UniProtKB-KW"/>
</dbReference>
<proteinExistence type="predicted"/>
<evidence type="ECO:0000313" key="2">
    <source>
        <dbReference type="EMBL" id="RYU10640.1"/>
    </source>
</evidence>
<keyword evidence="2" id="KW-0808">Transferase</keyword>